<dbReference type="Pfam" id="PF12013">
    <property type="entry name" value="OrsD"/>
    <property type="match status" value="1"/>
</dbReference>
<sequence>MEPFIHITEFPIVICKVCKFGCVANEVQGHIERKHTTITEEKANSIIKTVNEITGLIHSQAGLCNFPFPPPTIDPIPYIEPPKTNGLQCHTCDYVVRNVRKMQQHCRDKHGWQNDWKRGSNIKKKLKESRVFPWREGVHYQRFFKSHQASRWFEVGRAVKPPVQPSQKPEPNESVIERLMRIHRKQVERFNAAEEEEIKVADEKKEPNAWVERTGWNDHLQRFKAKKELLLFAAPIRDDELVLQIMCETFERVADRARAASVQRTVGLAALFQIERKDIYTKPSKPFDNRLEDESWAQYKGYWKILMCIWQRMEDQNDDKKPPYKLTVR</sequence>
<reference evidence="2" key="1">
    <citation type="journal article" date="2021" name="Nat. Commun.">
        <title>Genetic determinants of endophytism in the Arabidopsis root mycobiome.</title>
        <authorList>
            <person name="Mesny F."/>
            <person name="Miyauchi S."/>
            <person name="Thiergart T."/>
            <person name="Pickel B."/>
            <person name="Atanasova L."/>
            <person name="Karlsson M."/>
            <person name="Huettel B."/>
            <person name="Barry K.W."/>
            <person name="Haridas S."/>
            <person name="Chen C."/>
            <person name="Bauer D."/>
            <person name="Andreopoulos W."/>
            <person name="Pangilinan J."/>
            <person name="LaButti K."/>
            <person name="Riley R."/>
            <person name="Lipzen A."/>
            <person name="Clum A."/>
            <person name="Drula E."/>
            <person name="Henrissat B."/>
            <person name="Kohler A."/>
            <person name="Grigoriev I.V."/>
            <person name="Martin F.M."/>
            <person name="Hacquard S."/>
        </authorList>
    </citation>
    <scope>NUCLEOTIDE SEQUENCE</scope>
    <source>
        <strain evidence="2">MPI-CAGE-AT-0021</strain>
    </source>
</reference>
<dbReference type="AlphaFoldDB" id="A0A9P9IE95"/>
<organism evidence="2 3">
    <name type="scientific">Dactylonectria estremocensis</name>
    <dbReference type="NCBI Taxonomy" id="1079267"/>
    <lineage>
        <taxon>Eukaryota</taxon>
        <taxon>Fungi</taxon>
        <taxon>Dikarya</taxon>
        <taxon>Ascomycota</taxon>
        <taxon>Pezizomycotina</taxon>
        <taxon>Sordariomycetes</taxon>
        <taxon>Hypocreomycetidae</taxon>
        <taxon>Hypocreales</taxon>
        <taxon>Nectriaceae</taxon>
        <taxon>Dactylonectria</taxon>
    </lineage>
</organism>
<feature type="domain" description="C2H2-type" evidence="1">
    <location>
        <begin position="89"/>
        <end position="110"/>
    </location>
</feature>
<dbReference type="Proteomes" id="UP000717696">
    <property type="component" value="Unassembled WGS sequence"/>
</dbReference>
<proteinExistence type="predicted"/>
<evidence type="ECO:0000313" key="2">
    <source>
        <dbReference type="EMBL" id="KAH7116672.1"/>
    </source>
</evidence>
<dbReference type="EMBL" id="JAGMUU010000035">
    <property type="protein sequence ID" value="KAH7116672.1"/>
    <property type="molecule type" value="Genomic_DNA"/>
</dbReference>
<keyword evidence="3" id="KW-1185">Reference proteome</keyword>
<evidence type="ECO:0000313" key="3">
    <source>
        <dbReference type="Proteomes" id="UP000717696"/>
    </source>
</evidence>
<gene>
    <name evidence="2" type="ORF">B0J13DRAFT_653302</name>
</gene>
<dbReference type="InterPro" id="IPR013087">
    <property type="entry name" value="Znf_C2H2_type"/>
</dbReference>
<dbReference type="OrthoDB" id="5244177at2759"/>
<dbReference type="PROSITE" id="PS00028">
    <property type="entry name" value="ZINC_FINGER_C2H2_1"/>
    <property type="match status" value="1"/>
</dbReference>
<dbReference type="SMART" id="SM00355">
    <property type="entry name" value="ZnF_C2H2"/>
    <property type="match status" value="2"/>
</dbReference>
<dbReference type="InterPro" id="IPR022698">
    <property type="entry name" value="OrsD"/>
</dbReference>
<protein>
    <recommendedName>
        <fullName evidence="1">C2H2-type domain-containing protein</fullName>
    </recommendedName>
</protein>
<comment type="caution">
    <text evidence="2">The sequence shown here is derived from an EMBL/GenBank/DDBJ whole genome shotgun (WGS) entry which is preliminary data.</text>
</comment>
<name>A0A9P9IE95_9HYPO</name>
<evidence type="ECO:0000259" key="1">
    <source>
        <dbReference type="PROSITE" id="PS00028"/>
    </source>
</evidence>
<accession>A0A9P9IE95</accession>